<name>A3VEP9_9RHOB</name>
<protein>
    <recommendedName>
        <fullName evidence="5">CENP-V/GFA domain-containing protein</fullName>
    </recommendedName>
</protein>
<dbReference type="InterPro" id="IPR006913">
    <property type="entry name" value="CENP-V/GFA"/>
</dbReference>
<dbReference type="PANTHER" id="PTHR33337:SF44">
    <property type="entry name" value="DUF636 DOMAIN PROTEIN (AFU_ORTHOLOGUE AFUA_1G09754)"/>
    <property type="match status" value="1"/>
</dbReference>
<evidence type="ECO:0000313" key="6">
    <source>
        <dbReference type="EMBL" id="EAQ13387.1"/>
    </source>
</evidence>
<dbReference type="PROSITE" id="PS51891">
    <property type="entry name" value="CENP_V_GFA"/>
    <property type="match status" value="1"/>
</dbReference>
<evidence type="ECO:0000256" key="4">
    <source>
        <dbReference type="ARBA" id="ARBA00023239"/>
    </source>
</evidence>
<dbReference type="GO" id="GO:0046872">
    <property type="term" value="F:metal ion binding"/>
    <property type="evidence" value="ECO:0007669"/>
    <property type="project" value="UniProtKB-KW"/>
</dbReference>
<proteinExistence type="inferred from homology"/>
<dbReference type="eggNOG" id="COG3791">
    <property type="taxonomic scope" value="Bacteria"/>
</dbReference>
<gene>
    <name evidence="6" type="ORF">RB2654_09964</name>
</gene>
<reference evidence="6 7" key="1">
    <citation type="journal article" date="2010" name="J. Bacteriol.">
        <title>Genome sequences of Pelagibaca bermudensis HTCC2601T and Maritimibacter alkaliphilus HTCC2654T, the type strains of two marine Roseobacter genera.</title>
        <authorList>
            <person name="Thrash J.C."/>
            <person name="Cho J.C."/>
            <person name="Ferriera S."/>
            <person name="Johnson J."/>
            <person name="Vergin K.L."/>
            <person name="Giovannoni S.J."/>
        </authorList>
    </citation>
    <scope>NUCLEOTIDE SEQUENCE [LARGE SCALE GENOMIC DNA]</scope>
    <source>
        <strain evidence="6 7">HTCC2654</strain>
    </source>
</reference>
<dbReference type="Pfam" id="PF04828">
    <property type="entry name" value="GFA"/>
    <property type="match status" value="1"/>
</dbReference>
<accession>A3VEP9</accession>
<keyword evidence="2" id="KW-0479">Metal-binding</keyword>
<dbReference type="GO" id="GO:0016846">
    <property type="term" value="F:carbon-sulfur lyase activity"/>
    <property type="evidence" value="ECO:0007669"/>
    <property type="project" value="InterPro"/>
</dbReference>
<sequence>MPMSLEGSCQCGAVNFTVQSRTPVPYQRCYCSICRHSAGGGGFAVNIGAIADSLSCDNWEGLGSYHAVHDSGRASHGERFFCKTCGSQLWLFDERWPDLVHPLASVIDTKLPVPSAITHIWLVDKPDWVEAEIGKGDRSFDGYPDLSLEEWHRANGVWVE</sequence>
<evidence type="ECO:0000259" key="5">
    <source>
        <dbReference type="PROSITE" id="PS51891"/>
    </source>
</evidence>
<dbReference type="Proteomes" id="UP000002931">
    <property type="component" value="Unassembled WGS sequence"/>
</dbReference>
<dbReference type="RefSeq" id="WP_008331098.1">
    <property type="nucleotide sequence ID" value="NZ_CH902578.1"/>
</dbReference>
<keyword evidence="7" id="KW-1185">Reference proteome</keyword>
<keyword evidence="4" id="KW-0456">Lyase</keyword>
<comment type="similarity">
    <text evidence="1">Belongs to the Gfa family.</text>
</comment>
<organism evidence="6 7">
    <name type="scientific">Maritimibacter alkaliphilus HTCC2654</name>
    <dbReference type="NCBI Taxonomy" id="314271"/>
    <lineage>
        <taxon>Bacteria</taxon>
        <taxon>Pseudomonadati</taxon>
        <taxon>Pseudomonadota</taxon>
        <taxon>Alphaproteobacteria</taxon>
        <taxon>Rhodobacterales</taxon>
        <taxon>Roseobacteraceae</taxon>
        <taxon>Maritimibacter</taxon>
    </lineage>
</organism>
<dbReference type="SUPFAM" id="SSF51316">
    <property type="entry name" value="Mss4-like"/>
    <property type="match status" value="1"/>
</dbReference>
<dbReference type="Gene3D" id="3.90.1590.10">
    <property type="entry name" value="glutathione-dependent formaldehyde- activating enzyme (gfa)"/>
    <property type="match status" value="1"/>
</dbReference>
<evidence type="ECO:0000313" key="7">
    <source>
        <dbReference type="Proteomes" id="UP000002931"/>
    </source>
</evidence>
<comment type="caution">
    <text evidence="6">The sequence shown here is derived from an EMBL/GenBank/DDBJ whole genome shotgun (WGS) entry which is preliminary data.</text>
</comment>
<dbReference type="InterPro" id="IPR011057">
    <property type="entry name" value="Mss4-like_sf"/>
</dbReference>
<dbReference type="OrthoDB" id="9807246at2"/>
<dbReference type="PANTHER" id="PTHR33337">
    <property type="entry name" value="GFA DOMAIN-CONTAINING PROTEIN"/>
    <property type="match status" value="1"/>
</dbReference>
<dbReference type="EMBL" id="AAMT01000005">
    <property type="protein sequence ID" value="EAQ13387.1"/>
    <property type="molecule type" value="Genomic_DNA"/>
</dbReference>
<dbReference type="STRING" id="314271.RB2654_09964"/>
<dbReference type="AlphaFoldDB" id="A3VEP9"/>
<evidence type="ECO:0000256" key="1">
    <source>
        <dbReference type="ARBA" id="ARBA00005495"/>
    </source>
</evidence>
<dbReference type="HOGENOM" id="CLU_116419_0_0_5"/>
<evidence type="ECO:0000256" key="3">
    <source>
        <dbReference type="ARBA" id="ARBA00022833"/>
    </source>
</evidence>
<keyword evidence="3" id="KW-0862">Zinc</keyword>
<evidence type="ECO:0000256" key="2">
    <source>
        <dbReference type="ARBA" id="ARBA00022723"/>
    </source>
</evidence>
<feature type="domain" description="CENP-V/GFA" evidence="5">
    <location>
        <begin position="5"/>
        <end position="129"/>
    </location>
</feature>